<protein>
    <submittedName>
        <fullName evidence="1">Uncharacterized protein</fullName>
    </submittedName>
</protein>
<gene>
    <name evidence="1" type="ORF">COT49_01715</name>
</gene>
<dbReference type="AlphaFoldDB" id="A0A2H0XDX1"/>
<comment type="caution">
    <text evidence="1">The sequence shown here is derived from an EMBL/GenBank/DDBJ whole genome shotgun (WGS) entry which is preliminary data.</text>
</comment>
<reference evidence="2" key="1">
    <citation type="submission" date="2017-09" db="EMBL/GenBank/DDBJ databases">
        <title>Depth-based differentiation of microbial function through sediment-hosted aquifers and enrichment of novel symbionts in the deep terrestrial subsurface.</title>
        <authorList>
            <person name="Probst A.J."/>
            <person name="Ladd B."/>
            <person name="Jarett J.K."/>
            <person name="Geller-Mcgrath D.E."/>
            <person name="Sieber C.M.K."/>
            <person name="Emerson J.B."/>
            <person name="Anantharaman K."/>
            <person name="Thomas B.C."/>
            <person name="Malmstrom R."/>
            <person name="Stieglmeier M."/>
            <person name="Klingl A."/>
            <person name="Woyke T."/>
            <person name="Ryan C.M."/>
            <person name="Banfield J.F."/>
        </authorList>
    </citation>
    <scope>NUCLEOTIDE SEQUENCE [LARGE SCALE GENOMIC DNA]</scope>
</reference>
<dbReference type="Proteomes" id="UP000230340">
    <property type="component" value="Unassembled WGS sequence"/>
</dbReference>
<sequence length="68" mass="7758">MLITIITATAVLSKHTVFLLTNKKIFLSRKLRKDAGNIKVFGSKVKSYSIKLYPPIKLHFDGYNVIYT</sequence>
<organism evidence="1 2">
    <name type="scientific">candidate division WWE3 bacterium CG08_land_8_20_14_0_20_40_13</name>
    <dbReference type="NCBI Taxonomy" id="1975084"/>
    <lineage>
        <taxon>Bacteria</taxon>
        <taxon>Katanobacteria</taxon>
    </lineage>
</organism>
<dbReference type="EMBL" id="PEYT01000012">
    <property type="protein sequence ID" value="PIS23127.1"/>
    <property type="molecule type" value="Genomic_DNA"/>
</dbReference>
<name>A0A2H0XDX1_UNCKA</name>
<evidence type="ECO:0000313" key="2">
    <source>
        <dbReference type="Proteomes" id="UP000230340"/>
    </source>
</evidence>
<proteinExistence type="predicted"/>
<evidence type="ECO:0000313" key="1">
    <source>
        <dbReference type="EMBL" id="PIS23127.1"/>
    </source>
</evidence>
<accession>A0A2H0XDX1</accession>